<keyword evidence="12" id="KW-1185">Reference proteome</keyword>
<evidence type="ECO:0000259" key="10">
    <source>
        <dbReference type="SMART" id="SM00642"/>
    </source>
</evidence>
<dbReference type="InterPro" id="IPR006047">
    <property type="entry name" value="GH13_cat_dom"/>
</dbReference>
<protein>
    <recommendedName>
        <fullName evidence="4 9">Alpha-amylase</fullName>
        <ecNumber evidence="4 9">3.2.1.1</ecNumber>
    </recommendedName>
</protein>
<keyword evidence="6 9" id="KW-0119">Carbohydrate metabolism</keyword>
<dbReference type="InterPro" id="IPR017853">
    <property type="entry name" value="GH"/>
</dbReference>
<dbReference type="Proteomes" id="UP001153365">
    <property type="component" value="Unassembled WGS sequence"/>
</dbReference>
<evidence type="ECO:0000313" key="11">
    <source>
        <dbReference type="EMBL" id="CAH7668422.1"/>
    </source>
</evidence>
<evidence type="ECO:0000256" key="3">
    <source>
        <dbReference type="ARBA" id="ARBA00008061"/>
    </source>
</evidence>
<evidence type="ECO:0000256" key="6">
    <source>
        <dbReference type="ARBA" id="ARBA00023277"/>
    </source>
</evidence>
<comment type="caution">
    <text evidence="11">The sequence shown here is derived from an EMBL/GenBank/DDBJ whole genome shotgun (WGS) entry which is preliminary data.</text>
</comment>
<feature type="domain" description="Glycosyl hydrolase family 13 catalytic" evidence="10">
    <location>
        <begin position="1"/>
        <end position="344"/>
    </location>
</feature>
<dbReference type="SMART" id="SM00642">
    <property type="entry name" value="Aamy"/>
    <property type="match status" value="1"/>
</dbReference>
<evidence type="ECO:0000256" key="8">
    <source>
        <dbReference type="RuleBase" id="RU003615"/>
    </source>
</evidence>
<dbReference type="PRINTS" id="PR00110">
    <property type="entry name" value="ALPHAAMYLASE"/>
</dbReference>
<dbReference type="GO" id="GO:0004556">
    <property type="term" value="F:alpha-amylase activity"/>
    <property type="evidence" value="ECO:0007669"/>
    <property type="project" value="UniProtKB-UniRule"/>
</dbReference>
<dbReference type="EMBL" id="CALTRL010000510">
    <property type="protein sequence ID" value="CAH7668422.1"/>
    <property type="molecule type" value="Genomic_DNA"/>
</dbReference>
<dbReference type="Gene3D" id="3.20.20.80">
    <property type="entry name" value="Glycosidases"/>
    <property type="match status" value="1"/>
</dbReference>
<dbReference type="EC" id="3.2.1.1" evidence="4 9"/>
<dbReference type="InterPro" id="IPR013780">
    <property type="entry name" value="Glyco_hydro_b"/>
</dbReference>
<evidence type="ECO:0000256" key="7">
    <source>
        <dbReference type="ARBA" id="ARBA00023295"/>
    </source>
</evidence>
<dbReference type="AlphaFoldDB" id="A0AAV0ALW2"/>
<dbReference type="SUPFAM" id="SSF51445">
    <property type="entry name" value="(Trans)glycosidases"/>
    <property type="match status" value="1"/>
</dbReference>
<comment type="cofactor">
    <cofactor evidence="2">
        <name>Ca(2+)</name>
        <dbReference type="ChEBI" id="CHEBI:29108"/>
    </cofactor>
</comment>
<comment type="catalytic activity">
    <reaction evidence="1 9">
        <text>Endohydrolysis of (1-&gt;4)-alpha-D-glucosidic linkages in polysaccharides containing three or more (1-&gt;4)-alpha-linked D-glucose units.</text>
        <dbReference type="EC" id="3.2.1.1"/>
    </reaction>
</comment>
<gene>
    <name evidence="11" type="ORF">PPACK8108_LOCUS2929</name>
</gene>
<keyword evidence="7 9" id="KW-0326">Glycosidase</keyword>
<dbReference type="Gene3D" id="2.60.40.1180">
    <property type="entry name" value="Golgi alpha-mannosidase II"/>
    <property type="match status" value="1"/>
</dbReference>
<comment type="similarity">
    <text evidence="3 8">Belongs to the glycosyl hydrolase 13 family.</text>
</comment>
<sequence>KLFQWKYRDIARECEEVLAPQGYGYVQVAPVQEYSVGEQWWRSYQPVSHKIGSRQGSEEDFDEMVLRCKAAGVGVIVDAVINHMGTGTKGVNLNGSLGSVYQKYEYPNLYSSKNFHHCNNGHRDLLRNFSDRYELQQCELYNLADLDTSQPEVQSRITDFLQLLVSKGVSGLRIDAAKHIDTKELEKILSKVRARIIQEVTVECDDGVKPMEYVPGGRVYSFQAARDITNFFMNDGISYLAKPVPFGEDWGEDYMPSSHSQVFVTNWDLERGKERYLRWDMEPKIYLLAQTFLLVWGYGQVDVFSSYNFKTKDDNAPKGEFECGRNSWRCEHRHPMILGAIQLRSASAGQPVLNILTEGTQRLAFNRGTTAFIAINNYDSEWNLEGNPVGLPLPTTGKQYYKLSLYIYMNIKFHAFKITRFLIFDFSVS</sequence>
<evidence type="ECO:0000256" key="1">
    <source>
        <dbReference type="ARBA" id="ARBA00000548"/>
    </source>
</evidence>
<dbReference type="Pfam" id="PF00128">
    <property type="entry name" value="Alpha-amylase"/>
    <property type="match status" value="1"/>
</dbReference>
<feature type="non-terminal residue" evidence="11">
    <location>
        <position position="1"/>
    </location>
</feature>
<evidence type="ECO:0000256" key="2">
    <source>
        <dbReference type="ARBA" id="ARBA00001913"/>
    </source>
</evidence>
<evidence type="ECO:0000256" key="4">
    <source>
        <dbReference type="ARBA" id="ARBA00012595"/>
    </source>
</evidence>
<accession>A0AAV0ALW2</accession>
<reference evidence="11" key="1">
    <citation type="submission" date="2022-06" db="EMBL/GenBank/DDBJ databases">
        <authorList>
            <consortium name="SYNGENTA / RWTH Aachen University"/>
        </authorList>
    </citation>
    <scope>NUCLEOTIDE SEQUENCE</scope>
</reference>
<proteinExistence type="inferred from homology"/>
<dbReference type="GO" id="GO:0043169">
    <property type="term" value="F:cation binding"/>
    <property type="evidence" value="ECO:0007669"/>
    <property type="project" value="InterPro"/>
</dbReference>
<dbReference type="InterPro" id="IPR006046">
    <property type="entry name" value="Alpha_amylase"/>
</dbReference>
<evidence type="ECO:0000256" key="9">
    <source>
        <dbReference type="RuleBase" id="RU361134"/>
    </source>
</evidence>
<dbReference type="PANTHER" id="PTHR43447">
    <property type="entry name" value="ALPHA-AMYLASE"/>
    <property type="match status" value="1"/>
</dbReference>
<evidence type="ECO:0000313" key="12">
    <source>
        <dbReference type="Proteomes" id="UP001153365"/>
    </source>
</evidence>
<keyword evidence="5 9" id="KW-0378">Hydrolase</keyword>
<dbReference type="GO" id="GO:0005975">
    <property type="term" value="P:carbohydrate metabolic process"/>
    <property type="evidence" value="ECO:0007669"/>
    <property type="project" value="InterPro"/>
</dbReference>
<name>A0AAV0ALW2_PHAPC</name>
<organism evidence="11 12">
    <name type="scientific">Phakopsora pachyrhizi</name>
    <name type="common">Asian soybean rust disease fungus</name>
    <dbReference type="NCBI Taxonomy" id="170000"/>
    <lineage>
        <taxon>Eukaryota</taxon>
        <taxon>Fungi</taxon>
        <taxon>Dikarya</taxon>
        <taxon>Basidiomycota</taxon>
        <taxon>Pucciniomycotina</taxon>
        <taxon>Pucciniomycetes</taxon>
        <taxon>Pucciniales</taxon>
        <taxon>Phakopsoraceae</taxon>
        <taxon>Phakopsora</taxon>
    </lineage>
</organism>
<evidence type="ECO:0000256" key="5">
    <source>
        <dbReference type="ARBA" id="ARBA00022801"/>
    </source>
</evidence>